<keyword evidence="10" id="KW-1185">Reference proteome</keyword>
<evidence type="ECO:0000259" key="8">
    <source>
        <dbReference type="Pfam" id="PF08281"/>
    </source>
</evidence>
<evidence type="ECO:0000313" key="10">
    <source>
        <dbReference type="Proteomes" id="UP000247922"/>
    </source>
</evidence>
<comment type="similarity">
    <text evidence="1 6">Belongs to the sigma-70 factor family. ECF subfamily.</text>
</comment>
<dbReference type="InterPro" id="IPR013249">
    <property type="entry name" value="RNA_pol_sigma70_r4_t2"/>
</dbReference>
<dbReference type="Gene3D" id="1.10.10.10">
    <property type="entry name" value="Winged helix-like DNA-binding domain superfamily/Winged helix DNA-binding domain"/>
    <property type="match status" value="1"/>
</dbReference>
<keyword evidence="2 6" id="KW-0805">Transcription regulation</keyword>
<evidence type="ECO:0000256" key="6">
    <source>
        <dbReference type="RuleBase" id="RU000716"/>
    </source>
</evidence>
<evidence type="ECO:0000256" key="3">
    <source>
        <dbReference type="ARBA" id="ARBA00023082"/>
    </source>
</evidence>
<dbReference type="InterPro" id="IPR036388">
    <property type="entry name" value="WH-like_DNA-bd_sf"/>
</dbReference>
<dbReference type="GO" id="GO:0006352">
    <property type="term" value="P:DNA-templated transcription initiation"/>
    <property type="evidence" value="ECO:0007669"/>
    <property type="project" value="InterPro"/>
</dbReference>
<dbReference type="InterPro" id="IPR013324">
    <property type="entry name" value="RNA_pol_sigma_r3/r4-like"/>
</dbReference>
<dbReference type="Proteomes" id="UP000247922">
    <property type="component" value="Unassembled WGS sequence"/>
</dbReference>
<organism evidence="9 10">
    <name type="scientific">Streptohalobacillus salinus</name>
    <dbReference type="NCBI Taxonomy" id="621096"/>
    <lineage>
        <taxon>Bacteria</taxon>
        <taxon>Bacillati</taxon>
        <taxon>Bacillota</taxon>
        <taxon>Bacilli</taxon>
        <taxon>Bacillales</taxon>
        <taxon>Bacillaceae</taxon>
        <taxon>Streptohalobacillus</taxon>
    </lineage>
</organism>
<gene>
    <name evidence="9" type="ORF">DES38_102253</name>
</gene>
<dbReference type="RefSeq" id="WP_245881944.1">
    <property type="nucleotide sequence ID" value="NZ_QJJR01000002.1"/>
</dbReference>
<dbReference type="Pfam" id="PF04542">
    <property type="entry name" value="Sigma70_r2"/>
    <property type="match status" value="1"/>
</dbReference>
<dbReference type="Gene3D" id="1.10.1740.10">
    <property type="match status" value="1"/>
</dbReference>
<dbReference type="GO" id="GO:0003677">
    <property type="term" value="F:DNA binding"/>
    <property type="evidence" value="ECO:0007669"/>
    <property type="project" value="UniProtKB-KW"/>
</dbReference>
<keyword evidence="3 6" id="KW-0731">Sigma factor</keyword>
<evidence type="ECO:0000256" key="5">
    <source>
        <dbReference type="ARBA" id="ARBA00023163"/>
    </source>
</evidence>
<dbReference type="InterPro" id="IPR013325">
    <property type="entry name" value="RNA_pol_sigma_r2"/>
</dbReference>
<dbReference type="SUPFAM" id="SSF88946">
    <property type="entry name" value="Sigma2 domain of RNA polymerase sigma factors"/>
    <property type="match status" value="1"/>
</dbReference>
<reference evidence="9 10" key="1">
    <citation type="submission" date="2018-05" db="EMBL/GenBank/DDBJ databases">
        <title>Genomic Encyclopedia of Type Strains, Phase IV (KMG-IV): sequencing the most valuable type-strain genomes for metagenomic binning, comparative biology and taxonomic classification.</title>
        <authorList>
            <person name="Goeker M."/>
        </authorList>
    </citation>
    <scope>NUCLEOTIDE SEQUENCE [LARGE SCALE GENOMIC DNA]</scope>
    <source>
        <strain evidence="9 10">DSM 22440</strain>
    </source>
</reference>
<dbReference type="GO" id="GO:0016987">
    <property type="term" value="F:sigma factor activity"/>
    <property type="evidence" value="ECO:0007669"/>
    <property type="project" value="UniProtKB-KW"/>
</dbReference>
<accession>A0A2V3WFY7</accession>
<dbReference type="InterPro" id="IPR039425">
    <property type="entry name" value="RNA_pol_sigma-70-like"/>
</dbReference>
<dbReference type="CDD" id="cd06171">
    <property type="entry name" value="Sigma70_r4"/>
    <property type="match status" value="1"/>
</dbReference>
<evidence type="ECO:0000259" key="7">
    <source>
        <dbReference type="Pfam" id="PF04542"/>
    </source>
</evidence>
<sequence length="178" mass="21020">MEAINQKDQRIAFQVEAQSTTDFYSYYQEMYFVAKRVVYDHYLAEDVVQEAMIKAYRYQKHLSDRTKLRAWLRTIVIRTAIDVYRKEKKITKLSVEEKLEHGLELIKTDDLVCQSIELMSLCEELTVKVQGLPEKLRHVILLKAEEDLTDQMIADRLDISLSAVKTRLHRARKQLRAN</sequence>
<feature type="domain" description="RNA polymerase sigma factor 70 region 4 type 2" evidence="8">
    <location>
        <begin position="125"/>
        <end position="175"/>
    </location>
</feature>
<dbReference type="InterPro" id="IPR000838">
    <property type="entry name" value="RNA_pol_sigma70_ECF_CS"/>
</dbReference>
<protein>
    <recommendedName>
        <fullName evidence="6">RNA polymerase sigma factor</fullName>
    </recommendedName>
</protein>
<dbReference type="AlphaFoldDB" id="A0A2V3WFY7"/>
<dbReference type="PANTHER" id="PTHR43133">
    <property type="entry name" value="RNA POLYMERASE ECF-TYPE SIGMA FACTO"/>
    <property type="match status" value="1"/>
</dbReference>
<proteinExistence type="inferred from homology"/>
<name>A0A2V3WFY7_9BACI</name>
<dbReference type="GO" id="GO:0006950">
    <property type="term" value="P:response to stress"/>
    <property type="evidence" value="ECO:0007669"/>
    <property type="project" value="UniProtKB-ARBA"/>
</dbReference>
<evidence type="ECO:0000256" key="4">
    <source>
        <dbReference type="ARBA" id="ARBA00023125"/>
    </source>
</evidence>
<dbReference type="PANTHER" id="PTHR43133:SF60">
    <property type="entry name" value="RNA POLYMERASE SIGMA FACTOR SIGV"/>
    <property type="match status" value="1"/>
</dbReference>
<dbReference type="Pfam" id="PF08281">
    <property type="entry name" value="Sigma70_r4_2"/>
    <property type="match status" value="1"/>
</dbReference>
<dbReference type="PROSITE" id="PS01063">
    <property type="entry name" value="SIGMA70_ECF"/>
    <property type="match status" value="1"/>
</dbReference>
<evidence type="ECO:0000313" key="9">
    <source>
        <dbReference type="EMBL" id="PXW92669.1"/>
    </source>
</evidence>
<dbReference type="NCBIfam" id="TIGR02937">
    <property type="entry name" value="sigma70-ECF"/>
    <property type="match status" value="1"/>
</dbReference>
<dbReference type="InterPro" id="IPR007627">
    <property type="entry name" value="RNA_pol_sigma70_r2"/>
</dbReference>
<keyword evidence="4 6" id="KW-0238">DNA-binding</keyword>
<feature type="domain" description="RNA polymerase sigma-70 region 2" evidence="7">
    <location>
        <begin position="25"/>
        <end position="89"/>
    </location>
</feature>
<comment type="caution">
    <text evidence="9">The sequence shown here is derived from an EMBL/GenBank/DDBJ whole genome shotgun (WGS) entry which is preliminary data.</text>
</comment>
<dbReference type="EMBL" id="QJJR01000002">
    <property type="protein sequence ID" value="PXW92669.1"/>
    <property type="molecule type" value="Genomic_DNA"/>
</dbReference>
<dbReference type="InterPro" id="IPR014284">
    <property type="entry name" value="RNA_pol_sigma-70_dom"/>
</dbReference>
<keyword evidence="5 6" id="KW-0804">Transcription</keyword>
<dbReference type="SUPFAM" id="SSF88659">
    <property type="entry name" value="Sigma3 and sigma4 domains of RNA polymerase sigma factors"/>
    <property type="match status" value="1"/>
</dbReference>
<evidence type="ECO:0000256" key="1">
    <source>
        <dbReference type="ARBA" id="ARBA00010641"/>
    </source>
</evidence>
<evidence type="ECO:0000256" key="2">
    <source>
        <dbReference type="ARBA" id="ARBA00023015"/>
    </source>
</evidence>